<dbReference type="EMBL" id="SMFQ01000003">
    <property type="protein sequence ID" value="TCJ87692.1"/>
    <property type="molecule type" value="Genomic_DNA"/>
</dbReference>
<organism evidence="1 2">
    <name type="scientific">Cocleimonas flava</name>
    <dbReference type="NCBI Taxonomy" id="634765"/>
    <lineage>
        <taxon>Bacteria</taxon>
        <taxon>Pseudomonadati</taxon>
        <taxon>Pseudomonadota</taxon>
        <taxon>Gammaproteobacteria</taxon>
        <taxon>Thiotrichales</taxon>
        <taxon>Thiotrichaceae</taxon>
        <taxon>Cocleimonas</taxon>
    </lineage>
</organism>
<gene>
    <name evidence="1" type="ORF">EV695_2205</name>
</gene>
<reference evidence="1 2" key="1">
    <citation type="submission" date="2019-03" db="EMBL/GenBank/DDBJ databases">
        <title>Genomic Encyclopedia of Type Strains, Phase IV (KMG-IV): sequencing the most valuable type-strain genomes for metagenomic binning, comparative biology and taxonomic classification.</title>
        <authorList>
            <person name="Goeker M."/>
        </authorList>
    </citation>
    <scope>NUCLEOTIDE SEQUENCE [LARGE SCALE GENOMIC DNA]</scope>
    <source>
        <strain evidence="1 2">DSM 24830</strain>
    </source>
</reference>
<evidence type="ECO:0000313" key="2">
    <source>
        <dbReference type="Proteomes" id="UP000294887"/>
    </source>
</evidence>
<dbReference type="AlphaFoldDB" id="A0A4R1F4V1"/>
<proteinExistence type="predicted"/>
<dbReference type="Proteomes" id="UP000294887">
    <property type="component" value="Unassembled WGS sequence"/>
</dbReference>
<accession>A0A4R1F4V1</accession>
<evidence type="ECO:0000313" key="1">
    <source>
        <dbReference type="EMBL" id="TCJ87692.1"/>
    </source>
</evidence>
<sequence>MKPSHYARNPVFHPISLASPRYMQTLVTETAAGIGVAIAPLLYE</sequence>
<protein>
    <submittedName>
        <fullName evidence="1">Uncharacterized protein</fullName>
    </submittedName>
</protein>
<name>A0A4R1F4V1_9GAMM</name>
<keyword evidence="2" id="KW-1185">Reference proteome</keyword>
<comment type="caution">
    <text evidence="1">The sequence shown here is derived from an EMBL/GenBank/DDBJ whole genome shotgun (WGS) entry which is preliminary data.</text>
</comment>